<dbReference type="AlphaFoldDB" id="A0AAV6ZIJ2"/>
<comment type="caution">
    <text evidence="2">The sequence shown here is derived from an EMBL/GenBank/DDBJ whole genome shotgun (WGS) entry which is preliminary data.</text>
</comment>
<proteinExistence type="predicted"/>
<keyword evidence="3" id="KW-1185">Reference proteome</keyword>
<sequence>MEPALSVALNPIENLWDQLSRHVEARNSLPQKHDEPRTTLHEEREAPQPTISDQQKLLLLSPLVSVYRKHNLVHRKESRGKY</sequence>
<gene>
    <name evidence="2" type="ORF">GDO81_028569</name>
</gene>
<protein>
    <submittedName>
        <fullName evidence="2">Uncharacterized protein</fullName>
    </submittedName>
</protein>
<dbReference type="EMBL" id="WNYA01000756">
    <property type="protein sequence ID" value="KAG8547304.1"/>
    <property type="molecule type" value="Genomic_DNA"/>
</dbReference>
<name>A0AAV6ZIJ2_ENGPU</name>
<evidence type="ECO:0000313" key="3">
    <source>
        <dbReference type="Proteomes" id="UP000824782"/>
    </source>
</evidence>
<organism evidence="2 3">
    <name type="scientific">Engystomops pustulosus</name>
    <name type="common">Tungara frog</name>
    <name type="synonym">Physalaemus pustulosus</name>
    <dbReference type="NCBI Taxonomy" id="76066"/>
    <lineage>
        <taxon>Eukaryota</taxon>
        <taxon>Metazoa</taxon>
        <taxon>Chordata</taxon>
        <taxon>Craniata</taxon>
        <taxon>Vertebrata</taxon>
        <taxon>Euteleostomi</taxon>
        <taxon>Amphibia</taxon>
        <taxon>Batrachia</taxon>
        <taxon>Anura</taxon>
        <taxon>Neobatrachia</taxon>
        <taxon>Hyloidea</taxon>
        <taxon>Leptodactylidae</taxon>
        <taxon>Leiuperinae</taxon>
        <taxon>Engystomops</taxon>
    </lineage>
</organism>
<accession>A0AAV6ZIJ2</accession>
<dbReference type="Proteomes" id="UP000824782">
    <property type="component" value="Unassembled WGS sequence"/>
</dbReference>
<feature type="compositionally biased region" description="Basic and acidic residues" evidence="1">
    <location>
        <begin position="26"/>
        <end position="46"/>
    </location>
</feature>
<evidence type="ECO:0000256" key="1">
    <source>
        <dbReference type="SAM" id="MobiDB-lite"/>
    </source>
</evidence>
<reference evidence="2" key="1">
    <citation type="thesis" date="2020" institute="ProQuest LLC" country="789 East Eisenhower Parkway, Ann Arbor, MI, USA">
        <title>Comparative Genomics and Chromosome Evolution.</title>
        <authorList>
            <person name="Mudd A.B."/>
        </authorList>
    </citation>
    <scope>NUCLEOTIDE SEQUENCE</scope>
    <source>
        <strain evidence="2">237g6f4</strain>
        <tissue evidence="2">Blood</tissue>
    </source>
</reference>
<feature type="region of interest" description="Disordered" evidence="1">
    <location>
        <begin position="26"/>
        <end position="52"/>
    </location>
</feature>
<evidence type="ECO:0000313" key="2">
    <source>
        <dbReference type="EMBL" id="KAG8547304.1"/>
    </source>
</evidence>